<evidence type="ECO:0000313" key="1">
    <source>
        <dbReference type="EMBL" id="THV01840.1"/>
    </source>
</evidence>
<reference evidence="1 2" key="1">
    <citation type="journal article" date="2019" name="Nat. Ecol. Evol.">
        <title>Megaphylogeny resolves global patterns of mushroom evolution.</title>
        <authorList>
            <person name="Varga T."/>
            <person name="Krizsan K."/>
            <person name="Foldi C."/>
            <person name="Dima B."/>
            <person name="Sanchez-Garcia M."/>
            <person name="Sanchez-Ramirez S."/>
            <person name="Szollosi G.J."/>
            <person name="Szarkandi J.G."/>
            <person name="Papp V."/>
            <person name="Albert L."/>
            <person name="Andreopoulos W."/>
            <person name="Angelini C."/>
            <person name="Antonin V."/>
            <person name="Barry K.W."/>
            <person name="Bougher N.L."/>
            <person name="Buchanan P."/>
            <person name="Buyck B."/>
            <person name="Bense V."/>
            <person name="Catcheside P."/>
            <person name="Chovatia M."/>
            <person name="Cooper J."/>
            <person name="Damon W."/>
            <person name="Desjardin D."/>
            <person name="Finy P."/>
            <person name="Geml J."/>
            <person name="Haridas S."/>
            <person name="Hughes K."/>
            <person name="Justo A."/>
            <person name="Karasinski D."/>
            <person name="Kautmanova I."/>
            <person name="Kiss B."/>
            <person name="Kocsube S."/>
            <person name="Kotiranta H."/>
            <person name="LaButti K.M."/>
            <person name="Lechner B.E."/>
            <person name="Liimatainen K."/>
            <person name="Lipzen A."/>
            <person name="Lukacs Z."/>
            <person name="Mihaltcheva S."/>
            <person name="Morgado L.N."/>
            <person name="Niskanen T."/>
            <person name="Noordeloos M.E."/>
            <person name="Ohm R.A."/>
            <person name="Ortiz-Santana B."/>
            <person name="Ovrebo C."/>
            <person name="Racz N."/>
            <person name="Riley R."/>
            <person name="Savchenko A."/>
            <person name="Shiryaev A."/>
            <person name="Soop K."/>
            <person name="Spirin V."/>
            <person name="Szebenyi C."/>
            <person name="Tomsovsky M."/>
            <person name="Tulloss R.E."/>
            <person name="Uehling J."/>
            <person name="Grigoriev I.V."/>
            <person name="Vagvolgyi C."/>
            <person name="Papp T."/>
            <person name="Martin F.M."/>
            <person name="Miettinen O."/>
            <person name="Hibbett D.S."/>
            <person name="Nagy L.G."/>
        </authorList>
    </citation>
    <scope>NUCLEOTIDE SEQUENCE [LARGE SCALE GENOMIC DNA]</scope>
    <source>
        <strain evidence="1 2">CBS 962.96</strain>
    </source>
</reference>
<protein>
    <recommendedName>
        <fullName evidence="3">GH16 domain-containing protein</fullName>
    </recommendedName>
</protein>
<proteinExistence type="predicted"/>
<dbReference type="PANTHER" id="PTHR10963">
    <property type="entry name" value="GLYCOSYL HYDROLASE-RELATED"/>
    <property type="match status" value="1"/>
</dbReference>
<dbReference type="AlphaFoldDB" id="A0A4S8MGP0"/>
<dbReference type="Pfam" id="PF26113">
    <property type="entry name" value="GH16_XgeA"/>
    <property type="match status" value="2"/>
</dbReference>
<dbReference type="GO" id="GO:0009251">
    <property type="term" value="P:glucan catabolic process"/>
    <property type="evidence" value="ECO:0007669"/>
    <property type="project" value="TreeGrafter"/>
</dbReference>
<dbReference type="OrthoDB" id="192832at2759"/>
<name>A0A4S8MGP0_DENBC</name>
<gene>
    <name evidence="1" type="ORF">K435DRAFT_793049</name>
</gene>
<accession>A0A4S8MGP0</accession>
<dbReference type="InterPro" id="IPR013320">
    <property type="entry name" value="ConA-like_dom_sf"/>
</dbReference>
<organism evidence="1 2">
    <name type="scientific">Dendrothele bispora (strain CBS 962.96)</name>
    <dbReference type="NCBI Taxonomy" id="1314807"/>
    <lineage>
        <taxon>Eukaryota</taxon>
        <taxon>Fungi</taxon>
        <taxon>Dikarya</taxon>
        <taxon>Basidiomycota</taxon>
        <taxon>Agaricomycotina</taxon>
        <taxon>Agaricomycetes</taxon>
        <taxon>Agaricomycetidae</taxon>
        <taxon>Agaricales</taxon>
        <taxon>Agaricales incertae sedis</taxon>
        <taxon>Dendrothele</taxon>
    </lineage>
</organism>
<sequence length="287" mass="31624">MFLGSFSGTLNYVNKSFASDNGIAYVQDGKVLMKGDVTTWLADGELRNSIRISSISQCNTRLFMLDINHAPWGCAIWPAWWTVVGGQWPFFIDGPAKSISSKESTTTSITKLSGIQVPSNGQNNTNLRRNDPSPAQVAAYKKWSRASYREDFNLQGGSVFVMRWDKNGIAVFILSFWRIRILDLFTSPPISLFTSSHVNRVPFCVAVPADIVCDTPSPSQWGSPLAALEPGGCDLIRNFVNHSIVFDLTFCGNCAGNSYATSGCPECVVEHHIKVYKKQPVSAIRGR</sequence>
<dbReference type="EMBL" id="ML179084">
    <property type="protein sequence ID" value="THV01840.1"/>
    <property type="molecule type" value="Genomic_DNA"/>
</dbReference>
<dbReference type="Proteomes" id="UP000297245">
    <property type="component" value="Unassembled WGS sequence"/>
</dbReference>
<keyword evidence="2" id="KW-1185">Reference proteome</keyword>
<dbReference type="Gene3D" id="2.60.120.200">
    <property type="match status" value="1"/>
</dbReference>
<evidence type="ECO:0008006" key="3">
    <source>
        <dbReference type="Google" id="ProtNLM"/>
    </source>
</evidence>
<dbReference type="SUPFAM" id="SSF49899">
    <property type="entry name" value="Concanavalin A-like lectins/glucanases"/>
    <property type="match status" value="1"/>
</dbReference>
<dbReference type="InterPro" id="IPR050546">
    <property type="entry name" value="Glycosyl_Hydrlase_16"/>
</dbReference>
<evidence type="ECO:0000313" key="2">
    <source>
        <dbReference type="Proteomes" id="UP000297245"/>
    </source>
</evidence>
<dbReference type="PANTHER" id="PTHR10963:SF24">
    <property type="entry name" value="GLYCOSIDASE C21B10.07-RELATED"/>
    <property type="match status" value="1"/>
</dbReference>